<name>A0A5E4NFQ4_9HEMI</name>
<dbReference type="EMBL" id="CABPRJ010001933">
    <property type="protein sequence ID" value="VVC41987.1"/>
    <property type="molecule type" value="Genomic_DNA"/>
</dbReference>
<keyword evidence="3" id="KW-1185">Reference proteome</keyword>
<evidence type="ECO:0000313" key="3">
    <source>
        <dbReference type="Proteomes" id="UP000325440"/>
    </source>
</evidence>
<reference evidence="2 3" key="1">
    <citation type="submission" date="2019-08" db="EMBL/GenBank/DDBJ databases">
        <authorList>
            <person name="Alioto T."/>
            <person name="Alioto T."/>
            <person name="Gomez Garrido J."/>
        </authorList>
    </citation>
    <scope>NUCLEOTIDE SEQUENCE [LARGE SCALE GENOMIC DNA]</scope>
</reference>
<evidence type="ECO:0000313" key="2">
    <source>
        <dbReference type="EMBL" id="VVC41987.1"/>
    </source>
</evidence>
<gene>
    <name evidence="2" type="ORF">CINCED_3A014005</name>
</gene>
<feature type="chain" id="PRO_5023079975" evidence="1">
    <location>
        <begin position="21"/>
        <end position="132"/>
    </location>
</feature>
<protein>
    <submittedName>
        <fullName evidence="2">Uncharacterized protein</fullName>
    </submittedName>
</protein>
<feature type="signal peptide" evidence="1">
    <location>
        <begin position="1"/>
        <end position="20"/>
    </location>
</feature>
<accession>A0A5E4NFQ4</accession>
<evidence type="ECO:0000256" key="1">
    <source>
        <dbReference type="SAM" id="SignalP"/>
    </source>
</evidence>
<dbReference type="Proteomes" id="UP000325440">
    <property type="component" value="Unassembled WGS sequence"/>
</dbReference>
<dbReference type="OrthoDB" id="6612236at2759"/>
<organism evidence="2 3">
    <name type="scientific">Cinara cedri</name>
    <dbReference type="NCBI Taxonomy" id="506608"/>
    <lineage>
        <taxon>Eukaryota</taxon>
        <taxon>Metazoa</taxon>
        <taxon>Ecdysozoa</taxon>
        <taxon>Arthropoda</taxon>
        <taxon>Hexapoda</taxon>
        <taxon>Insecta</taxon>
        <taxon>Pterygota</taxon>
        <taxon>Neoptera</taxon>
        <taxon>Paraneoptera</taxon>
        <taxon>Hemiptera</taxon>
        <taxon>Sternorrhyncha</taxon>
        <taxon>Aphidomorpha</taxon>
        <taxon>Aphidoidea</taxon>
        <taxon>Aphididae</taxon>
        <taxon>Lachninae</taxon>
        <taxon>Cinara</taxon>
    </lineage>
</organism>
<dbReference type="AlphaFoldDB" id="A0A5E4NFQ4"/>
<proteinExistence type="predicted"/>
<keyword evidence="1" id="KW-0732">Signal</keyword>
<sequence length="132" mass="15420">MFVPRLLAIFAAFLVCTVYAQRPFYASSNQYPGVLPQNMPPNSDLDNRFGGSTTPDPYKAYEKVPVYNVEKVLVDRIKNEYPRDKQPFWYVNAAQLNNMRYQEQQAQLQFDQIIEALRRQQEASSSTYYYGQ</sequence>